<dbReference type="Pfam" id="PF03640">
    <property type="entry name" value="Lipoprotein_15"/>
    <property type="match status" value="2"/>
</dbReference>
<feature type="compositionally biased region" description="Low complexity" evidence="1">
    <location>
        <begin position="32"/>
        <end position="44"/>
    </location>
</feature>
<protein>
    <recommendedName>
        <fullName evidence="5">Lipoprotein with Yx(FWY)xxD motif</fullName>
    </recommendedName>
</protein>
<dbReference type="EMBL" id="VRSX01000003">
    <property type="protein sequence ID" value="TXK11360.1"/>
    <property type="molecule type" value="Genomic_DNA"/>
</dbReference>
<evidence type="ECO:0000256" key="1">
    <source>
        <dbReference type="SAM" id="MobiDB-lite"/>
    </source>
</evidence>
<feature type="region of interest" description="Disordered" evidence="1">
    <location>
        <begin position="25"/>
        <end position="50"/>
    </location>
</feature>
<dbReference type="InterPro" id="IPR005297">
    <property type="entry name" value="Lipoprotein_repeat"/>
</dbReference>
<dbReference type="OrthoDB" id="597632at2"/>
<dbReference type="RefSeq" id="WP_147051130.1">
    <property type="nucleotide sequence ID" value="NZ_BKAH01000012.1"/>
</dbReference>
<gene>
    <name evidence="3" type="ORF">FVP74_08460</name>
</gene>
<evidence type="ECO:0000313" key="4">
    <source>
        <dbReference type="Proteomes" id="UP000321949"/>
    </source>
</evidence>
<dbReference type="Proteomes" id="UP000321949">
    <property type="component" value="Unassembled WGS sequence"/>
</dbReference>
<dbReference type="PANTHER" id="PTHR39335">
    <property type="entry name" value="BLL4220 PROTEIN"/>
    <property type="match status" value="1"/>
</dbReference>
<reference evidence="3 4" key="1">
    <citation type="submission" date="2019-08" db="EMBL/GenBank/DDBJ databases">
        <authorList>
            <person name="Dong K."/>
        </authorList>
    </citation>
    <scope>NUCLEOTIDE SEQUENCE [LARGE SCALE GENOMIC DNA]</scope>
    <source>
        <strain evidence="3 4">K-1</strain>
    </source>
</reference>
<evidence type="ECO:0008006" key="5">
    <source>
        <dbReference type="Google" id="ProtNLM"/>
    </source>
</evidence>
<sequence length="169" mass="16853">MRIRHAAGAAALALMLALAGCSGSTTTGGDGASSSPPDSSPSAEPTDDGMSSDAALMLAESSLGTIVVDGEGMTVYMFDNDTQGTATSACTGQCLANWPIVTTDSATPVVDGVTGEVATIDSPDGKKQITLNGWPLYYFAGDSAAGDTAGQGVNDVWWVLSPAGEKIGG</sequence>
<evidence type="ECO:0000313" key="3">
    <source>
        <dbReference type="EMBL" id="TXK11360.1"/>
    </source>
</evidence>
<keyword evidence="2" id="KW-0732">Signal</keyword>
<dbReference type="AlphaFoldDB" id="A0A5C8I0K3"/>
<dbReference type="GO" id="GO:0043448">
    <property type="term" value="P:alkane catabolic process"/>
    <property type="evidence" value="ECO:0007669"/>
    <property type="project" value="TreeGrafter"/>
</dbReference>
<proteinExistence type="predicted"/>
<name>A0A5C8I0K3_9MICO</name>
<evidence type="ECO:0000256" key="2">
    <source>
        <dbReference type="SAM" id="SignalP"/>
    </source>
</evidence>
<keyword evidence="4" id="KW-1185">Reference proteome</keyword>
<dbReference type="PROSITE" id="PS51257">
    <property type="entry name" value="PROKAR_LIPOPROTEIN"/>
    <property type="match status" value="1"/>
</dbReference>
<accession>A0A5C8I0K3</accession>
<comment type="caution">
    <text evidence="3">The sequence shown here is derived from an EMBL/GenBank/DDBJ whole genome shotgun (WGS) entry which is preliminary data.</text>
</comment>
<dbReference type="PANTHER" id="PTHR39335:SF1">
    <property type="entry name" value="BLL4220 PROTEIN"/>
    <property type="match status" value="1"/>
</dbReference>
<feature type="signal peptide" evidence="2">
    <location>
        <begin position="1"/>
        <end position="19"/>
    </location>
</feature>
<organism evidence="3 4">
    <name type="scientific">Microbacterium saccharophilum</name>
    <dbReference type="NCBI Taxonomy" id="1213358"/>
    <lineage>
        <taxon>Bacteria</taxon>
        <taxon>Bacillati</taxon>
        <taxon>Actinomycetota</taxon>
        <taxon>Actinomycetes</taxon>
        <taxon>Micrococcales</taxon>
        <taxon>Microbacteriaceae</taxon>
        <taxon>Microbacterium</taxon>
    </lineage>
</organism>
<feature type="chain" id="PRO_5038336923" description="Lipoprotein with Yx(FWY)xxD motif" evidence="2">
    <location>
        <begin position="20"/>
        <end position="169"/>
    </location>
</feature>